<dbReference type="InterPro" id="IPR035644">
    <property type="entry name" value="MraZ_C"/>
</dbReference>
<dbReference type="STRING" id="1618659.UV11_C0010G0020"/>
<evidence type="ECO:0000313" key="9">
    <source>
        <dbReference type="EMBL" id="KKS48289.1"/>
    </source>
</evidence>
<dbReference type="PANTHER" id="PTHR34701">
    <property type="entry name" value="TRANSCRIPTIONAL REGULATOR MRAZ"/>
    <property type="match status" value="1"/>
</dbReference>
<dbReference type="Gene3D" id="3.40.1550.20">
    <property type="entry name" value="Transcriptional regulator MraZ domain"/>
    <property type="match status" value="1"/>
</dbReference>
<dbReference type="GO" id="GO:0009295">
    <property type="term" value="C:nucleoid"/>
    <property type="evidence" value="ECO:0007669"/>
    <property type="project" value="UniProtKB-SubCell"/>
</dbReference>
<dbReference type="InterPro" id="IPR020603">
    <property type="entry name" value="MraZ_dom"/>
</dbReference>
<evidence type="ECO:0000256" key="6">
    <source>
        <dbReference type="ARBA" id="ARBA00023163"/>
    </source>
</evidence>
<dbReference type="InterPro" id="IPR035642">
    <property type="entry name" value="MraZ_N"/>
</dbReference>
<dbReference type="GO" id="GO:0003700">
    <property type="term" value="F:DNA-binding transcription factor activity"/>
    <property type="evidence" value="ECO:0007669"/>
    <property type="project" value="UniProtKB-UniRule"/>
</dbReference>
<dbReference type="AlphaFoldDB" id="A0A0G0ZHY4"/>
<dbReference type="SUPFAM" id="SSF89447">
    <property type="entry name" value="AbrB/MazE/MraZ-like"/>
    <property type="match status" value="1"/>
</dbReference>
<comment type="subcellular location">
    <subcellularLocation>
        <location evidence="7">Cytoplasm</location>
        <location evidence="7">Nucleoid</location>
    </subcellularLocation>
</comment>
<evidence type="ECO:0000256" key="2">
    <source>
        <dbReference type="ARBA" id="ARBA00022490"/>
    </source>
</evidence>
<dbReference type="GO" id="GO:2000143">
    <property type="term" value="P:negative regulation of DNA-templated transcription initiation"/>
    <property type="evidence" value="ECO:0007669"/>
    <property type="project" value="TreeGrafter"/>
</dbReference>
<evidence type="ECO:0000256" key="5">
    <source>
        <dbReference type="ARBA" id="ARBA00023125"/>
    </source>
</evidence>
<dbReference type="GO" id="GO:0000976">
    <property type="term" value="F:transcription cis-regulatory region binding"/>
    <property type="evidence" value="ECO:0007669"/>
    <property type="project" value="TreeGrafter"/>
</dbReference>
<keyword evidence="2 7" id="KW-0963">Cytoplasm</keyword>
<name>A0A0G0ZHY4_9BACT</name>
<dbReference type="InterPro" id="IPR038619">
    <property type="entry name" value="MraZ_sf"/>
</dbReference>
<evidence type="ECO:0000313" key="10">
    <source>
        <dbReference type="Proteomes" id="UP000034036"/>
    </source>
</evidence>
<evidence type="ECO:0000256" key="3">
    <source>
        <dbReference type="ARBA" id="ARBA00022737"/>
    </source>
</evidence>
<proteinExistence type="inferred from homology"/>
<keyword evidence="4 7" id="KW-0805">Transcription regulation</keyword>
<evidence type="ECO:0000256" key="7">
    <source>
        <dbReference type="HAMAP-Rule" id="MF_01008"/>
    </source>
</evidence>
<comment type="similarity">
    <text evidence="7">Belongs to the MraZ family.</text>
</comment>
<feature type="domain" description="SpoVT-AbrB" evidence="8">
    <location>
        <begin position="30"/>
        <end position="72"/>
    </location>
</feature>
<dbReference type="GO" id="GO:0005737">
    <property type="term" value="C:cytoplasm"/>
    <property type="evidence" value="ECO:0007669"/>
    <property type="project" value="UniProtKB-UniRule"/>
</dbReference>
<keyword evidence="5 7" id="KW-0238">DNA-binding</keyword>
<dbReference type="PANTHER" id="PTHR34701:SF1">
    <property type="entry name" value="TRANSCRIPTIONAL REGULATOR MRAZ"/>
    <property type="match status" value="1"/>
</dbReference>
<accession>A0A0G0ZHY4</accession>
<keyword evidence="6 7" id="KW-0804">Transcription</keyword>
<dbReference type="InterPro" id="IPR003444">
    <property type="entry name" value="MraZ"/>
</dbReference>
<dbReference type="Proteomes" id="UP000034036">
    <property type="component" value="Unassembled WGS sequence"/>
</dbReference>
<evidence type="ECO:0000256" key="1">
    <source>
        <dbReference type="ARBA" id="ARBA00013860"/>
    </source>
</evidence>
<reference evidence="9 10" key="1">
    <citation type="journal article" date="2015" name="Nature">
        <title>rRNA introns, odd ribosomes, and small enigmatic genomes across a large radiation of phyla.</title>
        <authorList>
            <person name="Brown C.T."/>
            <person name="Hug L.A."/>
            <person name="Thomas B.C."/>
            <person name="Sharon I."/>
            <person name="Castelle C.J."/>
            <person name="Singh A."/>
            <person name="Wilkins M.J."/>
            <person name="Williams K.H."/>
            <person name="Banfield J.F."/>
        </authorList>
    </citation>
    <scope>NUCLEOTIDE SEQUENCE [LARGE SCALE GENOMIC DNA]</scope>
</reference>
<dbReference type="CDD" id="cd16321">
    <property type="entry name" value="MraZ_C"/>
    <property type="match status" value="1"/>
</dbReference>
<evidence type="ECO:0000259" key="8">
    <source>
        <dbReference type="PROSITE" id="PS51740"/>
    </source>
</evidence>
<dbReference type="InterPro" id="IPR007159">
    <property type="entry name" value="SpoVT-AbrB_dom"/>
</dbReference>
<protein>
    <recommendedName>
        <fullName evidence="1 7">Transcriptional regulator MraZ</fullName>
    </recommendedName>
</protein>
<dbReference type="CDD" id="cd16320">
    <property type="entry name" value="MraZ_N"/>
    <property type="match status" value="1"/>
</dbReference>
<feature type="domain" description="SpoVT-AbrB" evidence="8">
    <location>
        <begin position="101"/>
        <end position="144"/>
    </location>
</feature>
<comment type="caution">
    <text evidence="9">The sequence shown here is derived from an EMBL/GenBank/DDBJ whole genome shotgun (WGS) entry which is preliminary data.</text>
</comment>
<gene>
    <name evidence="7" type="primary">mraZ</name>
    <name evidence="9" type="ORF">UV11_C0010G0020</name>
</gene>
<comment type="subunit">
    <text evidence="7">Forms oligomers.</text>
</comment>
<evidence type="ECO:0000256" key="4">
    <source>
        <dbReference type="ARBA" id="ARBA00023015"/>
    </source>
</evidence>
<dbReference type="NCBIfam" id="TIGR00242">
    <property type="entry name" value="division/cell wall cluster transcriptional repressor MraZ"/>
    <property type="match status" value="1"/>
</dbReference>
<dbReference type="PROSITE" id="PS51740">
    <property type="entry name" value="SPOVT_ABRB"/>
    <property type="match status" value="2"/>
</dbReference>
<dbReference type="EMBL" id="LCDF01000010">
    <property type="protein sequence ID" value="KKS48289.1"/>
    <property type="molecule type" value="Genomic_DNA"/>
</dbReference>
<keyword evidence="3" id="KW-0677">Repeat</keyword>
<organism evidence="9 10">
    <name type="scientific">Candidatus Giovannonibacteria bacterium GW2011_GWF2_42_19</name>
    <dbReference type="NCBI Taxonomy" id="1618659"/>
    <lineage>
        <taxon>Bacteria</taxon>
        <taxon>Candidatus Giovannoniibacteriota</taxon>
    </lineage>
</organism>
<dbReference type="InterPro" id="IPR037914">
    <property type="entry name" value="SpoVT-AbrB_sf"/>
</dbReference>
<dbReference type="HAMAP" id="MF_01008">
    <property type="entry name" value="MraZ"/>
    <property type="match status" value="1"/>
</dbReference>
<dbReference type="Pfam" id="PF02381">
    <property type="entry name" value="MraZ"/>
    <property type="match status" value="2"/>
</dbReference>
<sequence length="169" mass="19418">MDNVNNFKKPCKTRIKRHLECEAPPMFIGEYIHSIDTKKRVAVPAKFRSELGKKAVITRGPDRSLVLYSMNEWNKVASKIAELPTGQRDMRSFARFFLAGASEVELDNLGRILIPDFLKSHAELEEEVVIIGVFKRIEIWNKQHWEKYKKEIEGAADQLAEKLGEIGAY</sequence>